<reference evidence="4 5" key="1">
    <citation type="journal article" date="2006" name="Science">
        <title>Phytophthora genome sequences uncover evolutionary origins and mechanisms of pathogenesis.</title>
        <authorList>
            <person name="Tyler B.M."/>
            <person name="Tripathy S."/>
            <person name="Zhang X."/>
            <person name="Dehal P."/>
            <person name="Jiang R.H."/>
            <person name="Aerts A."/>
            <person name="Arredondo F.D."/>
            <person name="Baxter L."/>
            <person name="Bensasson D."/>
            <person name="Beynon J.L."/>
            <person name="Chapman J."/>
            <person name="Damasceno C.M."/>
            <person name="Dorrance A.E."/>
            <person name="Dou D."/>
            <person name="Dickerman A.W."/>
            <person name="Dubchak I.L."/>
            <person name="Garbelotto M."/>
            <person name="Gijzen M."/>
            <person name="Gordon S.G."/>
            <person name="Govers F."/>
            <person name="Grunwald N.J."/>
            <person name="Huang W."/>
            <person name="Ivors K.L."/>
            <person name="Jones R.W."/>
            <person name="Kamoun S."/>
            <person name="Krampis K."/>
            <person name="Lamour K.H."/>
            <person name="Lee M.K."/>
            <person name="McDonald W.H."/>
            <person name="Medina M."/>
            <person name="Meijer H.J."/>
            <person name="Nordberg E.K."/>
            <person name="Maclean D.J."/>
            <person name="Ospina-Giraldo M.D."/>
            <person name="Morris P.F."/>
            <person name="Phuntumart V."/>
            <person name="Putnam N.H."/>
            <person name="Rash S."/>
            <person name="Rose J.K."/>
            <person name="Sakihama Y."/>
            <person name="Salamov A.A."/>
            <person name="Savidor A."/>
            <person name="Scheuring C.F."/>
            <person name="Smith B.M."/>
            <person name="Sobral B.W."/>
            <person name="Terry A."/>
            <person name="Torto-Alalibo T.A."/>
            <person name="Win J."/>
            <person name="Xu Z."/>
            <person name="Zhang H."/>
            <person name="Grigoriev I.V."/>
            <person name="Rokhsar D.S."/>
            <person name="Boore J.L."/>
        </authorList>
    </citation>
    <scope>NUCLEOTIDE SEQUENCE [LARGE SCALE GENOMIC DNA]</scope>
    <source>
        <strain evidence="4 5">P6497</strain>
    </source>
</reference>
<sequence>MLRTLGRQRRGWRLAAERRSVFAMRGASSAAGQKPSVVEIGGVKANVGIPKSIELVPRGYMVELHQGRPMSQLLNKEVEYIAISQDTTESDLKQAERNVLPTLNNLLENREMMLDDGRFLMKAESYDALVEQGYSADALKAQNLVRVHPDFRVIALGLPVPPYPGRTLDPPLRSRFQARNVKPSSPGSQLEELVAITPSVPLPTLEKLVGIREAVNTIEATYDIGTSTGPRMPHFDYLSLAHCAKVLEKFPNAGVANTVQRAFPVRTNVLGAKTESNSKALDRIVENFTDGVRSSNYMLNDVTKASAADVKATVTFRTPGDNAELVLRDVSCGTTRIQTTAMPGFVETDTHSKMLAEMIQDHAVGSDLCVLGAKGSGKSALVRLFAYRMGYATELFSLFKDMTARDLLQRRSTDSHGNTRWEDSPLIHAARNGHLAVLDGVHRLGSDSLGVLQRLVQDREIDLADGSKLVSQATYDAVVADANKTGDASALSRVSAIHPSFRIIAIAEADPVTLTGTAATPGKESTAAWLSSDSISMFSFHHLPIISSVQSEEIVRSLYPGLPEETTSILLSFSEKLRNAKETSANADYLALSLSTRQLLRVCRRLDAFPEQSLRDLRPLLHDTLLTQFLSSSCSRLVDTLLDKCNAPATLSPSDTLNQREPDTIREERGRLCIGDTSYPIQTPNSPELVPQPHYFDIPKHTQCMKAMLQDVVAGQKHMLLIGNQGVGKNKLADRLLQLLQQEREYIQLHRDTTVQTLTLVPTLLDGKIEWEDSPLVRAAKTGRTLIVDEADKAPLEVVCVLKGLIEDGEMLLGNGKRLIDPTKVTIEEWHNEENIIELHPNFRMWVLANRPGFPFLGNNFFREIGDIFASHAIDNPDEESELSLLTAYAPSVPVDILRRLCRAFAELRELVENGTIPYPYSTREAVAVAKHLEQFPNDGIASVLENVLAFDAYDRNMRTQLSEIFLRHGIPLSATGETLVLKMNIAETRGLPDLVPTEMWRWAPEQLVKFSADPKKPQQQLHHSTLNRRQIWLDPSTTRSFALQHHRLNEFTEQLSSFQVPLKGNRKQQAHAMTVFPDNSVHVLTKRPMSVHSFSDFDGNERMHSILELESEYMQWEPNPVLVNLPEKNEIAVFIPSTGLTIFLDPLGNSDGRADCLTLPDGALDGRLHVDASMLQGKKRSRQNPFTKWFGGGDSGGWRTEADRVNAGLVLRHLQGGSLLQVLDLNSNNFFSLDLAKLSASMRSPVAELLGVQPIGKREWLLRTTDETVVYKLTQEMQNNNFTLSAAAVDCKTETSSASIDSRHSVLPGRLQDQGEVGPTTFMVHPHAFLQVLDNANGDLTIRSSLREDTHREVQRAWQSDSFILNAVQSDTGDLVDMEVTYPESQSTKNVVVGSAPPASDATGSRFLSLSTERSYIPRVVDVASVHNGKHTLTLQEDGAIRAWQLDQAELDREAELWKQMYGSVDEFTVTVGLELKLDGSRVGGPSTPKTGLDTPKYGKDDPNNDPHVGGNTWAGGTGGSDTAGLGGRGGPYRLDKGHPVHQVSQEKKDEVSAEARKKAQAMAQEALADKLREIDMSDREWETYQSYFKRVERESAQLRAVLANLESVAQERNWLRHQSSGELDDGKLVDGVAGERLVFKRRGVSDSPFQAPAGHQQGQEPKRMLFVMDVSGSMYRFNGQDSRLERMLETSLMIMESFAGFERELVYCIMGHSGDSPEIPFVEFGAPPKDRKERLRVLQKMVAHTQYCQSGDHTVEAVERGVKRVAALEGDDRFVFVVSDANLERYGIEPRYLGRKLVSEPGVQAHALFIASFADEAERIRRELPAGRGHVCLDTSDLPRMFKQIFTAAFGGA</sequence>
<dbReference type="GO" id="GO:0005524">
    <property type="term" value="F:ATP binding"/>
    <property type="evidence" value="ECO:0007669"/>
    <property type="project" value="InterPro"/>
</dbReference>
<dbReference type="EMBL" id="JH159151">
    <property type="protein sequence ID" value="EGZ27949.1"/>
    <property type="molecule type" value="Genomic_DNA"/>
</dbReference>
<keyword evidence="5" id="KW-1185">Reference proteome</keyword>
<dbReference type="InParanoid" id="G4YPG9"/>
<dbReference type="InterPro" id="IPR027417">
    <property type="entry name" value="P-loop_NTPase"/>
</dbReference>
<evidence type="ECO:0000313" key="4">
    <source>
        <dbReference type="EMBL" id="EGZ27949.1"/>
    </source>
</evidence>
<protein>
    <recommendedName>
        <fullName evidence="6">VWFA domain-containing protein</fullName>
    </recommendedName>
</protein>
<dbReference type="InterPro" id="IPR011704">
    <property type="entry name" value="ATPase_dyneun-rel_AAA"/>
</dbReference>
<organism evidence="4 5">
    <name type="scientific">Phytophthora sojae (strain P6497)</name>
    <name type="common">Soybean stem and root rot agent</name>
    <name type="synonym">Phytophthora megasperma f. sp. glycines</name>
    <dbReference type="NCBI Taxonomy" id="1094619"/>
    <lineage>
        <taxon>Eukaryota</taxon>
        <taxon>Sar</taxon>
        <taxon>Stramenopiles</taxon>
        <taxon>Oomycota</taxon>
        <taxon>Peronosporomycetes</taxon>
        <taxon>Peronosporales</taxon>
        <taxon>Peronosporaceae</taxon>
        <taxon>Phytophthora</taxon>
    </lineage>
</organism>
<dbReference type="Pfam" id="PF07728">
    <property type="entry name" value="AAA_5"/>
    <property type="match status" value="3"/>
</dbReference>
<feature type="region of interest" description="Disordered" evidence="1">
    <location>
        <begin position="1480"/>
        <end position="1547"/>
    </location>
</feature>
<dbReference type="GO" id="GO:0005737">
    <property type="term" value="C:cytoplasm"/>
    <property type="evidence" value="ECO:0007669"/>
    <property type="project" value="TreeGrafter"/>
</dbReference>
<dbReference type="Gene3D" id="3.40.50.300">
    <property type="entry name" value="P-loop containing nucleotide triphosphate hydrolases"/>
    <property type="match status" value="2"/>
</dbReference>
<dbReference type="InterPro" id="IPR002035">
    <property type="entry name" value="VWF_A"/>
</dbReference>
<evidence type="ECO:0000256" key="1">
    <source>
        <dbReference type="SAM" id="MobiDB-lite"/>
    </source>
</evidence>
<dbReference type="Proteomes" id="UP000002640">
    <property type="component" value="Unassembled WGS sequence"/>
</dbReference>
<feature type="domain" description="AAA+ ATPase" evidence="3">
    <location>
        <begin position="715"/>
        <end position="901"/>
    </location>
</feature>
<evidence type="ECO:0000259" key="3">
    <source>
        <dbReference type="SMART" id="SM00382"/>
    </source>
</evidence>
<feature type="compositionally biased region" description="Gly residues" evidence="1">
    <location>
        <begin position="1514"/>
        <end position="1532"/>
    </location>
</feature>
<evidence type="ECO:0000259" key="2">
    <source>
        <dbReference type="SMART" id="SM00327"/>
    </source>
</evidence>
<name>G4YPG9_PHYSP</name>
<dbReference type="STRING" id="1094619.G4YPG9"/>
<accession>G4YPG9</accession>
<evidence type="ECO:0000313" key="5">
    <source>
        <dbReference type="Proteomes" id="UP000002640"/>
    </source>
</evidence>
<gene>
    <name evidence="4" type="ORF">PHYSODRAFT_308938</name>
</gene>
<feature type="compositionally biased region" description="Basic and acidic residues" evidence="1">
    <location>
        <begin position="1535"/>
        <end position="1547"/>
    </location>
</feature>
<dbReference type="InterPro" id="IPR036465">
    <property type="entry name" value="vWFA_dom_sf"/>
</dbReference>
<dbReference type="SMART" id="SM00382">
    <property type="entry name" value="AAA"/>
    <property type="match status" value="2"/>
</dbReference>
<dbReference type="InterPro" id="IPR003593">
    <property type="entry name" value="AAA+_ATPase"/>
</dbReference>
<evidence type="ECO:0008006" key="6">
    <source>
        <dbReference type="Google" id="ProtNLM"/>
    </source>
</evidence>
<dbReference type="RefSeq" id="XP_009515224.1">
    <property type="nucleotide sequence ID" value="XM_009516929.1"/>
</dbReference>
<dbReference type="InterPro" id="IPR039891">
    <property type="entry name" value="VWA8"/>
</dbReference>
<feature type="domain" description="VWFA" evidence="2">
    <location>
        <begin position="1663"/>
        <end position="1852"/>
    </location>
</feature>
<dbReference type="SUPFAM" id="SSF53300">
    <property type="entry name" value="vWA-like"/>
    <property type="match status" value="1"/>
</dbReference>
<dbReference type="GeneID" id="20643089"/>
<dbReference type="PANTHER" id="PTHR21610">
    <property type="entry name" value="VON WILLEBRAND FACTOR A DOMAIN-CONTAINING PROTEIN 8"/>
    <property type="match status" value="1"/>
</dbReference>
<dbReference type="SUPFAM" id="SSF52540">
    <property type="entry name" value="P-loop containing nucleoside triphosphate hydrolases"/>
    <property type="match status" value="2"/>
</dbReference>
<dbReference type="KEGG" id="psoj:PHYSODRAFT_308938"/>
<dbReference type="OMA" id="GTHIVHP"/>
<dbReference type="GO" id="GO:0016887">
    <property type="term" value="F:ATP hydrolysis activity"/>
    <property type="evidence" value="ECO:0007669"/>
    <property type="project" value="InterPro"/>
</dbReference>
<dbReference type="Gene3D" id="3.40.50.410">
    <property type="entry name" value="von Willebrand factor, type A domain"/>
    <property type="match status" value="1"/>
</dbReference>
<proteinExistence type="predicted"/>
<dbReference type="PANTHER" id="PTHR21610:SF9">
    <property type="entry name" value="VON WILLEBRAND FACTOR A DOMAIN-CONTAINING PROTEIN 8"/>
    <property type="match status" value="1"/>
</dbReference>
<dbReference type="SMART" id="SM00327">
    <property type="entry name" value="VWA"/>
    <property type="match status" value="1"/>
</dbReference>
<feature type="domain" description="AAA+ ATPase" evidence="3">
    <location>
        <begin position="364"/>
        <end position="510"/>
    </location>
</feature>